<dbReference type="Pfam" id="PF08281">
    <property type="entry name" value="Sigma70_r4_2"/>
    <property type="match status" value="1"/>
</dbReference>
<name>A0A1E5Q7X5_9PROT</name>
<dbReference type="GO" id="GO:0016987">
    <property type="term" value="F:sigma factor activity"/>
    <property type="evidence" value="ECO:0007669"/>
    <property type="project" value="InterPro"/>
</dbReference>
<dbReference type="SMART" id="SM00421">
    <property type="entry name" value="HTH_LUXR"/>
    <property type="match status" value="1"/>
</dbReference>
<dbReference type="OrthoDB" id="7345476at2"/>
<evidence type="ECO:0000256" key="3">
    <source>
        <dbReference type="ARBA" id="ARBA00023163"/>
    </source>
</evidence>
<comment type="caution">
    <text evidence="5">The sequence shown here is derived from an EMBL/GenBank/DDBJ whole genome shotgun (WGS) entry which is preliminary data.</text>
</comment>
<dbReference type="RefSeq" id="WP_069957810.1">
    <property type="nucleotide sequence ID" value="NZ_MCGG01000022.1"/>
</dbReference>
<keyword evidence="3" id="KW-0804">Transcription</keyword>
<dbReference type="STRING" id="28181.BEN30_09440"/>
<dbReference type="Gene3D" id="3.30.450.80">
    <property type="entry name" value="Transcription factor LuxR-like, autoinducer-binding domain"/>
    <property type="match status" value="1"/>
</dbReference>
<dbReference type="InterPro" id="IPR036388">
    <property type="entry name" value="WH-like_DNA-bd_sf"/>
</dbReference>
<reference evidence="6" key="1">
    <citation type="submission" date="2016-07" db="EMBL/GenBank/DDBJ databases">
        <authorList>
            <person name="Florea S."/>
            <person name="Webb J.S."/>
            <person name="Jaromczyk J."/>
            <person name="Schardl C.L."/>
        </authorList>
    </citation>
    <scope>NUCLEOTIDE SEQUENCE [LARGE SCALE GENOMIC DNA]</scope>
    <source>
        <strain evidence="6">MV-1</strain>
    </source>
</reference>
<evidence type="ECO:0000259" key="4">
    <source>
        <dbReference type="PROSITE" id="PS50043"/>
    </source>
</evidence>
<keyword evidence="2" id="KW-0238">DNA-binding</keyword>
<dbReference type="InterPro" id="IPR016032">
    <property type="entry name" value="Sig_transdc_resp-reg_C-effctor"/>
</dbReference>
<protein>
    <recommendedName>
        <fullName evidence="4">HTH luxR-type domain-containing protein</fullName>
    </recommendedName>
</protein>
<dbReference type="InterPro" id="IPR036693">
    <property type="entry name" value="TF_LuxR_autoind-bd_dom_sf"/>
</dbReference>
<dbReference type="GO" id="GO:0003677">
    <property type="term" value="F:DNA binding"/>
    <property type="evidence" value="ECO:0007669"/>
    <property type="project" value="UniProtKB-KW"/>
</dbReference>
<gene>
    <name evidence="5" type="ORF">BEN30_09440</name>
</gene>
<evidence type="ECO:0000256" key="1">
    <source>
        <dbReference type="ARBA" id="ARBA00023015"/>
    </source>
</evidence>
<dbReference type="PROSITE" id="PS50043">
    <property type="entry name" value="HTH_LUXR_2"/>
    <property type="match status" value="1"/>
</dbReference>
<dbReference type="InterPro" id="IPR005143">
    <property type="entry name" value="TF_LuxR_autoind-bd_dom"/>
</dbReference>
<proteinExistence type="predicted"/>
<dbReference type="Pfam" id="PF03472">
    <property type="entry name" value="Autoind_bind"/>
    <property type="match status" value="1"/>
</dbReference>
<dbReference type="AlphaFoldDB" id="A0A1E5Q7X5"/>
<dbReference type="SUPFAM" id="SSF75516">
    <property type="entry name" value="Pheromone-binding domain of LuxR-like quorum-sensing transcription factors"/>
    <property type="match status" value="1"/>
</dbReference>
<organism evidence="5 6">
    <name type="scientific">Magnetovibrio blakemorei</name>
    <dbReference type="NCBI Taxonomy" id="28181"/>
    <lineage>
        <taxon>Bacteria</taxon>
        <taxon>Pseudomonadati</taxon>
        <taxon>Pseudomonadota</taxon>
        <taxon>Alphaproteobacteria</taxon>
        <taxon>Rhodospirillales</taxon>
        <taxon>Magnetovibrionaceae</taxon>
        <taxon>Magnetovibrio</taxon>
    </lineage>
</organism>
<dbReference type="SUPFAM" id="SSF46894">
    <property type="entry name" value="C-terminal effector domain of the bipartite response regulators"/>
    <property type="match status" value="1"/>
</dbReference>
<dbReference type="GO" id="GO:0006352">
    <property type="term" value="P:DNA-templated transcription initiation"/>
    <property type="evidence" value="ECO:0007669"/>
    <property type="project" value="InterPro"/>
</dbReference>
<dbReference type="Gene3D" id="1.10.10.10">
    <property type="entry name" value="Winged helix-like DNA-binding domain superfamily/Winged helix DNA-binding domain"/>
    <property type="match status" value="1"/>
</dbReference>
<dbReference type="PROSITE" id="PS00622">
    <property type="entry name" value="HTH_LUXR_1"/>
    <property type="match status" value="1"/>
</dbReference>
<dbReference type="EMBL" id="MCGG01000022">
    <property type="protein sequence ID" value="OEJ67349.1"/>
    <property type="molecule type" value="Genomic_DNA"/>
</dbReference>
<feature type="domain" description="HTH luxR-type" evidence="4">
    <location>
        <begin position="176"/>
        <end position="241"/>
    </location>
</feature>
<dbReference type="Proteomes" id="UP000095347">
    <property type="component" value="Unassembled WGS sequence"/>
</dbReference>
<evidence type="ECO:0000313" key="6">
    <source>
        <dbReference type="Proteomes" id="UP000095347"/>
    </source>
</evidence>
<accession>A0A1E5Q7X5</accession>
<keyword evidence="6" id="KW-1185">Reference proteome</keyword>
<keyword evidence="1" id="KW-0805">Transcription regulation</keyword>
<dbReference type="InterPro" id="IPR013249">
    <property type="entry name" value="RNA_pol_sigma70_r4_t2"/>
</dbReference>
<evidence type="ECO:0000256" key="2">
    <source>
        <dbReference type="ARBA" id="ARBA00023125"/>
    </source>
</evidence>
<evidence type="ECO:0000313" key="5">
    <source>
        <dbReference type="EMBL" id="OEJ67349.1"/>
    </source>
</evidence>
<dbReference type="PRINTS" id="PR00038">
    <property type="entry name" value="HTHLUXR"/>
</dbReference>
<dbReference type="InterPro" id="IPR000792">
    <property type="entry name" value="Tscrpt_reg_LuxR_C"/>
</dbReference>
<sequence>MQHQLQKASKFLEHLQTLSDVNACWDVFLKEAQNLGIPWVLYGFLRVREHEQSQFIYFSSYPPEWQEVYDRLGGPDNDVNVQHCIHSSEELRWYEPKALALLPPEQLEMEKMAQRHGATSGITIPLRGGPDIEDWGGVGYGSNLDNAGFDRLLSESGDYLRLIAQVFHAVIQSRPLAKNIALLTEKEKQVLTLSACGFKTPQIAEKLGINRKTVEQRMARTKVKLSCTTFTQAVAEGMRLYILKI</sequence>